<evidence type="ECO:0000313" key="4">
    <source>
        <dbReference type="Proteomes" id="UP000821866"/>
    </source>
</evidence>
<keyword evidence="2" id="KW-1133">Transmembrane helix</keyword>
<name>A0A9J6DLJ9_RHIMP</name>
<keyword evidence="4" id="KW-1185">Reference proteome</keyword>
<evidence type="ECO:0000313" key="3">
    <source>
        <dbReference type="EMBL" id="KAH8023053.1"/>
    </source>
</evidence>
<feature type="transmembrane region" description="Helical" evidence="2">
    <location>
        <begin position="218"/>
        <end position="238"/>
    </location>
</feature>
<gene>
    <name evidence="3" type="ORF">HPB51_010837</name>
</gene>
<feature type="region of interest" description="Disordered" evidence="1">
    <location>
        <begin position="139"/>
        <end position="162"/>
    </location>
</feature>
<keyword evidence="2" id="KW-0812">Transmembrane</keyword>
<proteinExistence type="predicted"/>
<sequence length="299" mass="32802">MLACSVPRIVPTCRRDDLRAVLSDCRANVEAILRLVRDAQRLLGTPLLLSIGANMGVVCAVLYSLTDSLTPTGLIMSGILYCTLNFADALDVAFASESLADEVTEMKWTLRSLPFQGHLDGFAKDFLLSLPHSGCELREKGNKNKKSMNHSTSPGPRPQNEKEVVSARVVATPNASTTKLLPRPPEAANRVTRAAAAVSAIWTAANTPTDREAQPRWALLYLCIAAVVFLAVGFYMIVSMQTPNTLGVHPNDTDSDGTTTLFSARRSGRRNQRPSPYRHEIDTDNTTNFDLFLLRTERE</sequence>
<feature type="transmembrane region" description="Helical" evidence="2">
    <location>
        <begin position="69"/>
        <end position="87"/>
    </location>
</feature>
<keyword evidence="2" id="KW-0472">Membrane</keyword>
<dbReference type="EMBL" id="JABSTU010000008">
    <property type="protein sequence ID" value="KAH8023053.1"/>
    <property type="molecule type" value="Genomic_DNA"/>
</dbReference>
<dbReference type="Proteomes" id="UP000821866">
    <property type="component" value="Chromosome 6"/>
</dbReference>
<reference evidence="3" key="2">
    <citation type="submission" date="2021-09" db="EMBL/GenBank/DDBJ databases">
        <authorList>
            <person name="Jia N."/>
            <person name="Wang J."/>
            <person name="Shi W."/>
            <person name="Du L."/>
            <person name="Sun Y."/>
            <person name="Zhan W."/>
            <person name="Jiang J."/>
            <person name="Wang Q."/>
            <person name="Zhang B."/>
            <person name="Ji P."/>
            <person name="Sakyi L.B."/>
            <person name="Cui X."/>
            <person name="Yuan T."/>
            <person name="Jiang B."/>
            <person name="Yang W."/>
            <person name="Lam T.T.-Y."/>
            <person name="Chang Q."/>
            <person name="Ding S."/>
            <person name="Wang X."/>
            <person name="Zhu J."/>
            <person name="Ruan X."/>
            <person name="Zhao L."/>
            <person name="Wei J."/>
            <person name="Que T."/>
            <person name="Du C."/>
            <person name="Cheng J."/>
            <person name="Dai P."/>
            <person name="Han X."/>
            <person name="Huang E."/>
            <person name="Gao Y."/>
            <person name="Liu J."/>
            <person name="Shao H."/>
            <person name="Ye R."/>
            <person name="Li L."/>
            <person name="Wei W."/>
            <person name="Wang X."/>
            <person name="Wang C."/>
            <person name="Huo Q."/>
            <person name="Li W."/>
            <person name="Guo W."/>
            <person name="Chen H."/>
            <person name="Chen S."/>
            <person name="Zhou L."/>
            <person name="Zhou L."/>
            <person name="Ni X."/>
            <person name="Tian J."/>
            <person name="Zhou Y."/>
            <person name="Sheng Y."/>
            <person name="Liu T."/>
            <person name="Pan Y."/>
            <person name="Xia L."/>
            <person name="Li J."/>
            <person name="Zhao F."/>
            <person name="Cao W."/>
        </authorList>
    </citation>
    <scope>NUCLEOTIDE SEQUENCE</scope>
    <source>
        <strain evidence="3">Rmic-2018</strain>
        <tissue evidence="3">Larvae</tissue>
    </source>
</reference>
<evidence type="ECO:0000256" key="2">
    <source>
        <dbReference type="SAM" id="Phobius"/>
    </source>
</evidence>
<feature type="transmembrane region" description="Helical" evidence="2">
    <location>
        <begin position="42"/>
        <end position="63"/>
    </location>
</feature>
<comment type="caution">
    <text evidence="3">The sequence shown here is derived from an EMBL/GenBank/DDBJ whole genome shotgun (WGS) entry which is preliminary data.</text>
</comment>
<protein>
    <submittedName>
        <fullName evidence="3">Uncharacterized protein</fullName>
    </submittedName>
</protein>
<reference evidence="3" key="1">
    <citation type="journal article" date="2020" name="Cell">
        <title>Large-Scale Comparative Analyses of Tick Genomes Elucidate Their Genetic Diversity and Vector Capacities.</title>
        <authorList>
            <consortium name="Tick Genome and Microbiome Consortium (TIGMIC)"/>
            <person name="Jia N."/>
            <person name="Wang J."/>
            <person name="Shi W."/>
            <person name="Du L."/>
            <person name="Sun Y."/>
            <person name="Zhan W."/>
            <person name="Jiang J.F."/>
            <person name="Wang Q."/>
            <person name="Zhang B."/>
            <person name="Ji P."/>
            <person name="Bell-Sakyi L."/>
            <person name="Cui X.M."/>
            <person name="Yuan T.T."/>
            <person name="Jiang B.G."/>
            <person name="Yang W.F."/>
            <person name="Lam T.T."/>
            <person name="Chang Q.C."/>
            <person name="Ding S.J."/>
            <person name="Wang X.J."/>
            <person name="Zhu J.G."/>
            <person name="Ruan X.D."/>
            <person name="Zhao L."/>
            <person name="Wei J.T."/>
            <person name="Ye R.Z."/>
            <person name="Que T.C."/>
            <person name="Du C.H."/>
            <person name="Zhou Y.H."/>
            <person name="Cheng J.X."/>
            <person name="Dai P.F."/>
            <person name="Guo W.B."/>
            <person name="Han X.H."/>
            <person name="Huang E.J."/>
            <person name="Li L.F."/>
            <person name="Wei W."/>
            <person name="Gao Y.C."/>
            <person name="Liu J.Z."/>
            <person name="Shao H.Z."/>
            <person name="Wang X."/>
            <person name="Wang C.C."/>
            <person name="Yang T.C."/>
            <person name="Huo Q.B."/>
            <person name="Li W."/>
            <person name="Chen H.Y."/>
            <person name="Chen S.E."/>
            <person name="Zhou L.G."/>
            <person name="Ni X.B."/>
            <person name="Tian J.H."/>
            <person name="Sheng Y."/>
            <person name="Liu T."/>
            <person name="Pan Y.S."/>
            <person name="Xia L.Y."/>
            <person name="Li J."/>
            <person name="Zhao F."/>
            <person name="Cao W.C."/>
        </authorList>
    </citation>
    <scope>NUCLEOTIDE SEQUENCE</scope>
    <source>
        <strain evidence="3">Rmic-2018</strain>
    </source>
</reference>
<accession>A0A9J6DLJ9</accession>
<dbReference type="AlphaFoldDB" id="A0A9J6DLJ9"/>
<evidence type="ECO:0000256" key="1">
    <source>
        <dbReference type="SAM" id="MobiDB-lite"/>
    </source>
</evidence>
<organism evidence="3 4">
    <name type="scientific">Rhipicephalus microplus</name>
    <name type="common">Cattle tick</name>
    <name type="synonym">Boophilus microplus</name>
    <dbReference type="NCBI Taxonomy" id="6941"/>
    <lineage>
        <taxon>Eukaryota</taxon>
        <taxon>Metazoa</taxon>
        <taxon>Ecdysozoa</taxon>
        <taxon>Arthropoda</taxon>
        <taxon>Chelicerata</taxon>
        <taxon>Arachnida</taxon>
        <taxon>Acari</taxon>
        <taxon>Parasitiformes</taxon>
        <taxon>Ixodida</taxon>
        <taxon>Ixodoidea</taxon>
        <taxon>Ixodidae</taxon>
        <taxon>Rhipicephalinae</taxon>
        <taxon>Rhipicephalus</taxon>
        <taxon>Boophilus</taxon>
    </lineage>
</organism>